<proteinExistence type="predicted"/>
<dbReference type="GO" id="GO:0005524">
    <property type="term" value="F:ATP binding"/>
    <property type="evidence" value="ECO:0007669"/>
    <property type="project" value="UniProtKB-KW"/>
</dbReference>
<sequence length="156" mass="17241">MTDERAGLSDHRVRHLRPGQEHALATAMAFVQQTLDDWYPAGRDRAETRRVREDAFLVADELVANACAHTPGPTRLDLDRAGRRLRISVTDGDSAPPVLLHPYRPDATSGHGLQIVERLALRWGHRPVGGGKTVWAELLPPLPQVNGFPVDPGRLE</sequence>
<organism evidence="1 2">
    <name type="scientific">Kitasatospora arboriphila</name>
    <dbReference type="NCBI Taxonomy" id="258052"/>
    <lineage>
        <taxon>Bacteria</taxon>
        <taxon>Bacillati</taxon>
        <taxon>Actinomycetota</taxon>
        <taxon>Actinomycetes</taxon>
        <taxon>Kitasatosporales</taxon>
        <taxon>Streptomycetaceae</taxon>
        <taxon>Kitasatospora</taxon>
    </lineage>
</organism>
<dbReference type="Gene3D" id="3.30.565.10">
    <property type="entry name" value="Histidine kinase-like ATPase, C-terminal domain"/>
    <property type="match status" value="1"/>
</dbReference>
<dbReference type="RefSeq" id="WP_344625348.1">
    <property type="nucleotide sequence ID" value="NZ_BAAALD010000043.1"/>
</dbReference>
<dbReference type="Proteomes" id="UP001499987">
    <property type="component" value="Unassembled WGS sequence"/>
</dbReference>
<accession>A0ABP4EB65</accession>
<reference evidence="2" key="1">
    <citation type="journal article" date="2019" name="Int. J. Syst. Evol. Microbiol.">
        <title>The Global Catalogue of Microorganisms (GCM) 10K type strain sequencing project: providing services to taxonomists for standard genome sequencing and annotation.</title>
        <authorList>
            <consortium name="The Broad Institute Genomics Platform"/>
            <consortium name="The Broad Institute Genome Sequencing Center for Infectious Disease"/>
            <person name="Wu L."/>
            <person name="Ma J."/>
        </authorList>
    </citation>
    <scope>NUCLEOTIDE SEQUENCE [LARGE SCALE GENOMIC DNA]</scope>
    <source>
        <strain evidence="2">JCM 13002</strain>
    </source>
</reference>
<dbReference type="PANTHER" id="PTHR35526:SF3">
    <property type="entry name" value="ANTI-SIGMA-F FACTOR RSBW"/>
    <property type="match status" value="1"/>
</dbReference>
<name>A0ABP4EB65_9ACTN</name>
<dbReference type="PANTHER" id="PTHR35526">
    <property type="entry name" value="ANTI-SIGMA-F FACTOR RSBW-RELATED"/>
    <property type="match status" value="1"/>
</dbReference>
<dbReference type="SUPFAM" id="SSF55874">
    <property type="entry name" value="ATPase domain of HSP90 chaperone/DNA topoisomerase II/histidine kinase"/>
    <property type="match status" value="1"/>
</dbReference>
<dbReference type="InterPro" id="IPR050267">
    <property type="entry name" value="Anti-sigma-factor_SerPK"/>
</dbReference>
<evidence type="ECO:0000313" key="1">
    <source>
        <dbReference type="EMBL" id="GAA1095992.1"/>
    </source>
</evidence>
<dbReference type="CDD" id="cd16936">
    <property type="entry name" value="HATPase_RsbW-like"/>
    <property type="match status" value="1"/>
</dbReference>
<keyword evidence="1" id="KW-0067">ATP-binding</keyword>
<protein>
    <submittedName>
        <fullName evidence="1">ATP-binding protein</fullName>
    </submittedName>
</protein>
<comment type="caution">
    <text evidence="1">The sequence shown here is derived from an EMBL/GenBank/DDBJ whole genome shotgun (WGS) entry which is preliminary data.</text>
</comment>
<keyword evidence="2" id="KW-1185">Reference proteome</keyword>
<dbReference type="InterPro" id="IPR036890">
    <property type="entry name" value="HATPase_C_sf"/>
</dbReference>
<dbReference type="EMBL" id="BAAALD010000043">
    <property type="protein sequence ID" value="GAA1095992.1"/>
    <property type="molecule type" value="Genomic_DNA"/>
</dbReference>
<gene>
    <name evidence="1" type="ORF">GCM10009663_43960</name>
</gene>
<evidence type="ECO:0000313" key="2">
    <source>
        <dbReference type="Proteomes" id="UP001499987"/>
    </source>
</evidence>
<keyword evidence="1" id="KW-0547">Nucleotide-binding</keyword>